<evidence type="ECO:0000256" key="1">
    <source>
        <dbReference type="ARBA" id="ARBA00004370"/>
    </source>
</evidence>
<organism evidence="8 10">
    <name type="scientific">Punica granatum</name>
    <name type="common">Pomegranate</name>
    <dbReference type="NCBI Taxonomy" id="22663"/>
    <lineage>
        <taxon>Eukaryota</taxon>
        <taxon>Viridiplantae</taxon>
        <taxon>Streptophyta</taxon>
        <taxon>Embryophyta</taxon>
        <taxon>Tracheophyta</taxon>
        <taxon>Spermatophyta</taxon>
        <taxon>Magnoliopsida</taxon>
        <taxon>eudicotyledons</taxon>
        <taxon>Gunneridae</taxon>
        <taxon>Pentapetalae</taxon>
        <taxon>rosids</taxon>
        <taxon>malvids</taxon>
        <taxon>Myrtales</taxon>
        <taxon>Lythraceae</taxon>
        <taxon>Punica</taxon>
    </lineage>
</organism>
<evidence type="ECO:0000256" key="3">
    <source>
        <dbReference type="ARBA" id="ARBA00022692"/>
    </source>
</evidence>
<feature type="coiled-coil region" evidence="6">
    <location>
        <begin position="307"/>
        <end position="360"/>
    </location>
</feature>
<dbReference type="AlphaFoldDB" id="A0A218XVY4"/>
<keyword evidence="3 7" id="KW-0812">Transmembrane</keyword>
<dbReference type="EMBL" id="MTKT01000670">
    <property type="protein sequence ID" value="OWM89207.1"/>
    <property type="molecule type" value="Genomic_DNA"/>
</dbReference>
<dbReference type="InterPro" id="IPR007749">
    <property type="entry name" value="DUF677"/>
</dbReference>
<dbReference type="GeneID" id="116194599"/>
<evidence type="ECO:0000313" key="11">
    <source>
        <dbReference type="Proteomes" id="UP000233551"/>
    </source>
</evidence>
<evidence type="ECO:0000256" key="4">
    <source>
        <dbReference type="ARBA" id="ARBA00022989"/>
    </source>
</evidence>
<evidence type="ECO:0000256" key="7">
    <source>
        <dbReference type="SAM" id="Phobius"/>
    </source>
</evidence>
<evidence type="ECO:0000313" key="9">
    <source>
        <dbReference type="EMBL" id="PKI58816.1"/>
    </source>
</evidence>
<dbReference type="PANTHER" id="PTHR31113">
    <property type="entry name" value="UPF0496 PROTEIN 3-RELATED"/>
    <property type="match status" value="1"/>
</dbReference>
<dbReference type="PANTHER" id="PTHR31113:SF3">
    <property type="entry name" value="UPF0496 PROTEIN 1"/>
    <property type="match status" value="1"/>
</dbReference>
<dbReference type="STRING" id="22663.A0A218XVY4"/>
<dbReference type="Pfam" id="PF05055">
    <property type="entry name" value="DUF677"/>
    <property type="match status" value="1"/>
</dbReference>
<reference evidence="10" key="1">
    <citation type="journal article" date="2017" name="Plant J.">
        <title>The pomegranate (Punica granatum L.) genome and the genomics of punicalagin biosynthesis.</title>
        <authorList>
            <person name="Qin G."/>
            <person name="Xu C."/>
            <person name="Ming R."/>
            <person name="Tang H."/>
            <person name="Guyot R."/>
            <person name="Kramer E.M."/>
            <person name="Hu Y."/>
            <person name="Yi X."/>
            <person name="Qi Y."/>
            <person name="Xu X."/>
            <person name="Gao Z."/>
            <person name="Pan H."/>
            <person name="Jian J."/>
            <person name="Tian Y."/>
            <person name="Yue Z."/>
            <person name="Xu Y."/>
        </authorList>
    </citation>
    <scope>NUCLEOTIDE SEQUENCE [LARGE SCALE GENOMIC DNA]</scope>
    <source>
        <strain evidence="10">cv. Dabenzi</strain>
    </source>
</reference>
<reference evidence="9 11" key="3">
    <citation type="submission" date="2017-11" db="EMBL/GenBank/DDBJ databases">
        <title>De-novo sequencing of pomegranate (Punica granatum L.) genome.</title>
        <authorList>
            <person name="Akparov Z."/>
            <person name="Amiraslanov A."/>
            <person name="Hajiyeva S."/>
            <person name="Abbasov M."/>
            <person name="Kaur K."/>
            <person name="Hamwieh A."/>
            <person name="Solovyev V."/>
            <person name="Salamov A."/>
            <person name="Braich B."/>
            <person name="Kosarev P."/>
            <person name="Mahmoud A."/>
            <person name="Hajiyev E."/>
            <person name="Babayeva S."/>
            <person name="Izzatullayeva V."/>
            <person name="Mammadov A."/>
            <person name="Mammadov A."/>
            <person name="Sharifova S."/>
            <person name="Ojaghi J."/>
            <person name="Eynullazada K."/>
            <person name="Bayramov B."/>
            <person name="Abdulazimova A."/>
            <person name="Shahmuradov I."/>
        </authorList>
    </citation>
    <scope>NUCLEOTIDE SEQUENCE [LARGE SCALE GENOMIC DNA]</scope>
    <source>
        <strain evidence="9">AG2017</strain>
        <strain evidence="11">cv. AG2017</strain>
        <tissue evidence="9">Leaf</tissue>
    </source>
</reference>
<evidence type="ECO:0000313" key="10">
    <source>
        <dbReference type="Proteomes" id="UP000197138"/>
    </source>
</evidence>
<keyword evidence="11" id="KW-1185">Reference proteome</keyword>
<proteinExistence type="inferred from homology"/>
<comment type="similarity">
    <text evidence="2">Belongs to the UPF0496 family.</text>
</comment>
<evidence type="ECO:0000256" key="2">
    <source>
        <dbReference type="ARBA" id="ARBA00009074"/>
    </source>
</evidence>
<name>A0A218XVY4_PUNGR</name>
<dbReference type="GO" id="GO:0016020">
    <property type="term" value="C:membrane"/>
    <property type="evidence" value="ECO:0007669"/>
    <property type="project" value="UniProtKB-SubCell"/>
</dbReference>
<sequence>MGNTYSRSPLEVPFYAIGFNANVKYNPEELTSYEEACLEDRDLRSFDAKLRDQTSHVIGALADGVEGRSLSFDSFKEVTGCLLDMNQQVVKVVLECKKDIWKSQELFNLVEDYLKSSLQTLDFCSALDKCLNRTRDAQLSIHVALQHFEEEHEREGEQNKGGSRYARTLEELRRFRAAGDPFTEEFFQIFQSVYKQQVLMLQKLQLRRSKLDKKLRYIRAWRKVSSMIFIVTFTALLICSVVAAAVAAPTVAAALAAAVPAGSMGKVVDQLWKNYENAVKSHKEVVRLMQVGTSVVIKDLEGIRALIDRLEVEIGSLLEVAELATERSGKEGEGAVKLAVEEIRRNLSVFGKKVDDLQAQTEACGRDVRRARTVVLQRMIRNTKR</sequence>
<dbReference type="Proteomes" id="UP000233551">
    <property type="component" value="Unassembled WGS sequence"/>
</dbReference>
<comment type="caution">
    <text evidence="8">The sequence shown here is derived from an EMBL/GenBank/DDBJ whole genome shotgun (WGS) entry which is preliminary data.</text>
</comment>
<evidence type="ECO:0000313" key="8">
    <source>
        <dbReference type="EMBL" id="OWM89207.1"/>
    </source>
</evidence>
<protein>
    <submittedName>
        <fullName evidence="8">Uncharacterized protein</fullName>
    </submittedName>
</protein>
<dbReference type="Proteomes" id="UP000197138">
    <property type="component" value="Unassembled WGS sequence"/>
</dbReference>
<comment type="subcellular location">
    <subcellularLocation>
        <location evidence="1">Membrane</location>
    </subcellularLocation>
</comment>
<dbReference type="OrthoDB" id="679959at2759"/>
<keyword evidence="6" id="KW-0175">Coiled coil</keyword>
<reference evidence="8" key="2">
    <citation type="submission" date="2017-06" db="EMBL/GenBank/DDBJ databases">
        <title>The pomegranate genome and the genomics of punicalagin biosynthesis.</title>
        <authorList>
            <person name="Xu C."/>
        </authorList>
    </citation>
    <scope>NUCLEOTIDE SEQUENCE [LARGE SCALE GENOMIC DNA]</scope>
    <source>
        <tissue evidence="8">Fresh leaf</tissue>
    </source>
</reference>
<evidence type="ECO:0000256" key="5">
    <source>
        <dbReference type="ARBA" id="ARBA00023136"/>
    </source>
</evidence>
<evidence type="ECO:0000256" key="6">
    <source>
        <dbReference type="SAM" id="Coils"/>
    </source>
</evidence>
<keyword evidence="5 7" id="KW-0472">Membrane</keyword>
<keyword evidence="4 7" id="KW-1133">Transmembrane helix</keyword>
<gene>
    <name evidence="8" type="ORF">CDL15_Pgr010493</name>
    <name evidence="9" type="ORF">CRG98_020806</name>
</gene>
<feature type="transmembrane region" description="Helical" evidence="7">
    <location>
        <begin position="224"/>
        <end position="248"/>
    </location>
</feature>
<accession>A0A218XVY4</accession>
<dbReference type="EMBL" id="PGOL01001340">
    <property type="protein sequence ID" value="PKI58816.1"/>
    <property type="molecule type" value="Genomic_DNA"/>
</dbReference>